<reference evidence="2 3" key="1">
    <citation type="submission" date="2020-04" db="EMBL/GenBank/DDBJ databases">
        <authorList>
            <consortium name="Desulfovibrio sp. FSS-1 genome sequencing consortium"/>
            <person name="Shimoshige H."/>
            <person name="Kobayashi H."/>
            <person name="Maekawa T."/>
        </authorList>
    </citation>
    <scope>NUCLEOTIDE SEQUENCE [LARGE SCALE GENOMIC DNA]</scope>
    <source>
        <strain evidence="2 3">SIID29052-01</strain>
    </source>
</reference>
<dbReference type="InterPro" id="IPR019734">
    <property type="entry name" value="TPR_rpt"/>
</dbReference>
<dbReference type="PANTHER" id="PTHR12558">
    <property type="entry name" value="CELL DIVISION CYCLE 16,23,27"/>
    <property type="match status" value="1"/>
</dbReference>
<dbReference type="SUPFAM" id="SSF48452">
    <property type="entry name" value="TPR-like"/>
    <property type="match status" value="1"/>
</dbReference>
<dbReference type="EMBL" id="BLTE01000030">
    <property type="protein sequence ID" value="GFK96045.1"/>
    <property type="molecule type" value="Genomic_DNA"/>
</dbReference>
<keyword evidence="3" id="KW-1185">Reference proteome</keyword>
<evidence type="ECO:0000256" key="1">
    <source>
        <dbReference type="PROSITE-ProRule" id="PRU00339"/>
    </source>
</evidence>
<dbReference type="AlphaFoldDB" id="A0A6V8M607"/>
<evidence type="ECO:0000313" key="2">
    <source>
        <dbReference type="EMBL" id="GFK96045.1"/>
    </source>
</evidence>
<dbReference type="PANTHER" id="PTHR12558:SF13">
    <property type="entry name" value="CELL DIVISION CYCLE PROTEIN 27 HOMOLOG"/>
    <property type="match status" value="1"/>
</dbReference>
<name>A0A6V8M607_9BACT</name>
<dbReference type="PROSITE" id="PS50005">
    <property type="entry name" value="TPR"/>
    <property type="match status" value="2"/>
</dbReference>
<accession>A0A6V8M607</accession>
<evidence type="ECO:0008006" key="4">
    <source>
        <dbReference type="Google" id="ProtNLM"/>
    </source>
</evidence>
<organism evidence="2 3">
    <name type="scientific">Fundidesulfovibrio magnetotacticus</name>
    <dbReference type="NCBI Taxonomy" id="2730080"/>
    <lineage>
        <taxon>Bacteria</taxon>
        <taxon>Pseudomonadati</taxon>
        <taxon>Thermodesulfobacteriota</taxon>
        <taxon>Desulfovibrionia</taxon>
        <taxon>Desulfovibrionales</taxon>
        <taxon>Desulfovibrionaceae</taxon>
        <taxon>Fundidesulfovibrio</taxon>
    </lineage>
</organism>
<protein>
    <recommendedName>
        <fullName evidence="4">Tetratricopeptide repeat protein</fullName>
    </recommendedName>
</protein>
<dbReference type="SMART" id="SM00028">
    <property type="entry name" value="TPR"/>
    <property type="match status" value="2"/>
</dbReference>
<feature type="repeat" description="TPR" evidence="1">
    <location>
        <begin position="190"/>
        <end position="223"/>
    </location>
</feature>
<gene>
    <name evidence="2" type="ORF">NNJEOMEG_03919</name>
</gene>
<dbReference type="Gene3D" id="1.25.40.10">
    <property type="entry name" value="Tetratricopeptide repeat domain"/>
    <property type="match status" value="1"/>
</dbReference>
<evidence type="ECO:0000313" key="3">
    <source>
        <dbReference type="Proteomes" id="UP000494245"/>
    </source>
</evidence>
<dbReference type="RefSeq" id="WP_173087181.1">
    <property type="nucleotide sequence ID" value="NZ_BLTE01000030.1"/>
</dbReference>
<dbReference type="Pfam" id="PF14559">
    <property type="entry name" value="TPR_19"/>
    <property type="match status" value="1"/>
</dbReference>
<feature type="repeat" description="TPR" evidence="1">
    <location>
        <begin position="224"/>
        <end position="257"/>
    </location>
</feature>
<proteinExistence type="predicted"/>
<sequence length="275" mass="31532">MQANTPAEVVTQARKHLLNIVSILKDGKVESAIKAALYGLMAYIKHGNTLIKQEKKEYQDLITKAVHLISLDPKVKEVCKEPLVYQPRKEMEILARLRDLPDLMLAREQDNEIREGQARTQARADRLEKGRQLLVQRYFDGAIQHFRRLADDYADDAPLAAEIGKILFEINHIECITFFERAVALDPADHKSLALMGVAFRKIKKFEQAEQAYLTALEVDKDNVNYLFNLSRVYIDAGNWPKAQETLRRVLEIDPALEPARKGLEFATRHCRDLI</sequence>
<reference evidence="2 3" key="2">
    <citation type="submission" date="2020-05" db="EMBL/GenBank/DDBJ databases">
        <title>Draft genome sequence of Desulfovibrio sp. strainFSS-1.</title>
        <authorList>
            <person name="Shimoshige H."/>
            <person name="Kobayashi H."/>
            <person name="Maekawa T."/>
        </authorList>
    </citation>
    <scope>NUCLEOTIDE SEQUENCE [LARGE SCALE GENOMIC DNA]</scope>
    <source>
        <strain evidence="2 3">SIID29052-01</strain>
    </source>
</reference>
<dbReference type="Proteomes" id="UP000494245">
    <property type="component" value="Unassembled WGS sequence"/>
</dbReference>
<dbReference type="InterPro" id="IPR011990">
    <property type="entry name" value="TPR-like_helical_dom_sf"/>
</dbReference>
<keyword evidence="1" id="KW-0802">TPR repeat</keyword>
<comment type="caution">
    <text evidence="2">The sequence shown here is derived from an EMBL/GenBank/DDBJ whole genome shotgun (WGS) entry which is preliminary data.</text>
</comment>